<proteinExistence type="predicted"/>
<accession>A0A8J3W0B3</accession>
<name>A0A8J3W0B3_9ACTN</name>
<protein>
    <submittedName>
        <fullName evidence="1">Glycosyl transferase</fullName>
    </submittedName>
</protein>
<dbReference type="RefSeq" id="WP_204017729.1">
    <property type="nucleotide sequence ID" value="NZ_BOOG01000044.1"/>
</dbReference>
<dbReference type="PANTHER" id="PTHR12526">
    <property type="entry name" value="GLYCOSYLTRANSFERASE"/>
    <property type="match status" value="1"/>
</dbReference>
<dbReference type="SUPFAM" id="SSF53756">
    <property type="entry name" value="UDP-Glycosyltransferase/glycogen phosphorylase"/>
    <property type="match status" value="1"/>
</dbReference>
<dbReference type="PANTHER" id="PTHR12526:SF595">
    <property type="entry name" value="BLL5217 PROTEIN"/>
    <property type="match status" value="1"/>
</dbReference>
<dbReference type="Proteomes" id="UP000610966">
    <property type="component" value="Unassembled WGS sequence"/>
</dbReference>
<dbReference type="Pfam" id="PF13692">
    <property type="entry name" value="Glyco_trans_1_4"/>
    <property type="match status" value="1"/>
</dbReference>
<dbReference type="Gene3D" id="3.40.50.2000">
    <property type="entry name" value="Glycogen Phosphorylase B"/>
    <property type="match status" value="2"/>
</dbReference>
<sequence length="331" mass="36284">MRIALIGLQREHTPPAGYGAVGRIVAGLAVALSRRVEVLTVVAKGSRVSPRSFEVPYVGRRGTPDPEHMARYANVLSRCDVVHNHDPEMIEWLEKYVATPVVTTLHTNRLPAASPTARFAYLSEFQARGLKHVGFAGWGRPIIMPPSLDRDTARSKDLLVLGQVRPEKGIVDACRLAAATGRRLILAGPLAHRNETWFAEVRSRFGGRLVHVGEVADPVRLLLLRTSAALLFLSRPAEPLGLVMLEAMSVGTPVLALDLGACSELVADGVSGFVRHDVESLAMTVDDLAYLRPDLVQKSVERFSEDVVVEEHLRLYRRVAQRSLLTMESAS</sequence>
<dbReference type="EMBL" id="BOOG01000044">
    <property type="protein sequence ID" value="GIH72064.1"/>
    <property type="molecule type" value="Genomic_DNA"/>
</dbReference>
<organism evidence="1 2">
    <name type="scientific">Sphaerimonospora thailandensis</name>
    <dbReference type="NCBI Taxonomy" id="795644"/>
    <lineage>
        <taxon>Bacteria</taxon>
        <taxon>Bacillati</taxon>
        <taxon>Actinomycetota</taxon>
        <taxon>Actinomycetes</taxon>
        <taxon>Streptosporangiales</taxon>
        <taxon>Streptosporangiaceae</taxon>
        <taxon>Sphaerimonospora</taxon>
    </lineage>
</organism>
<keyword evidence="2" id="KW-1185">Reference proteome</keyword>
<comment type="caution">
    <text evidence="1">The sequence shown here is derived from an EMBL/GenBank/DDBJ whole genome shotgun (WGS) entry which is preliminary data.</text>
</comment>
<gene>
    <name evidence="1" type="ORF">Mth01_43170</name>
</gene>
<evidence type="ECO:0000313" key="1">
    <source>
        <dbReference type="EMBL" id="GIH72064.1"/>
    </source>
</evidence>
<dbReference type="AlphaFoldDB" id="A0A8J3W0B3"/>
<dbReference type="GO" id="GO:0016740">
    <property type="term" value="F:transferase activity"/>
    <property type="evidence" value="ECO:0007669"/>
    <property type="project" value="UniProtKB-KW"/>
</dbReference>
<keyword evidence="1" id="KW-0808">Transferase</keyword>
<reference evidence="1" key="1">
    <citation type="submission" date="2021-01" db="EMBL/GenBank/DDBJ databases">
        <title>Whole genome shotgun sequence of Sphaerimonospora thailandensis NBRC 107569.</title>
        <authorList>
            <person name="Komaki H."/>
            <person name="Tamura T."/>
        </authorList>
    </citation>
    <scope>NUCLEOTIDE SEQUENCE</scope>
    <source>
        <strain evidence="1">NBRC 107569</strain>
    </source>
</reference>
<evidence type="ECO:0000313" key="2">
    <source>
        <dbReference type="Proteomes" id="UP000610966"/>
    </source>
</evidence>